<organism evidence="1 2">
    <name type="scientific">Paenibacillus melissococcoides</name>
    <dbReference type="NCBI Taxonomy" id="2912268"/>
    <lineage>
        <taxon>Bacteria</taxon>
        <taxon>Bacillati</taxon>
        <taxon>Bacillota</taxon>
        <taxon>Bacilli</taxon>
        <taxon>Bacillales</taxon>
        <taxon>Paenibacillaceae</taxon>
        <taxon>Paenibacillus</taxon>
    </lineage>
</organism>
<dbReference type="Proteomes" id="UP001154322">
    <property type="component" value="Unassembled WGS sequence"/>
</dbReference>
<keyword evidence="2" id="KW-1185">Reference proteome</keyword>
<protein>
    <submittedName>
        <fullName evidence="1">Uncharacterized protein</fullName>
    </submittedName>
</protein>
<dbReference type="RefSeq" id="WP_213431476.1">
    <property type="nucleotide sequence ID" value="NZ_AP031286.1"/>
</dbReference>
<accession>A0ABN8U9G5</accession>
<evidence type="ECO:0000313" key="2">
    <source>
        <dbReference type="Proteomes" id="UP001154322"/>
    </source>
</evidence>
<gene>
    <name evidence="1" type="ORF">WJ0W_005088</name>
</gene>
<sequence>MKANGWAGSPIEVVRMPDGKLTTIDNTRVLSAKYANINVKAIVHDSNASLPENYIERFTKKGVPTTWEEAIYLRIGKQGAAYKNKYPNGSNITGWDGN</sequence>
<proteinExistence type="predicted"/>
<dbReference type="EMBL" id="CALYLO010000008">
    <property type="protein sequence ID" value="CAH8247833.1"/>
    <property type="molecule type" value="Genomic_DNA"/>
</dbReference>
<comment type="caution">
    <text evidence="1">The sequence shown here is derived from an EMBL/GenBank/DDBJ whole genome shotgun (WGS) entry which is preliminary data.</text>
</comment>
<name>A0ABN8U9G5_9BACL</name>
<evidence type="ECO:0000313" key="1">
    <source>
        <dbReference type="EMBL" id="CAH8247833.1"/>
    </source>
</evidence>
<reference evidence="1" key="1">
    <citation type="submission" date="2022-06" db="EMBL/GenBank/DDBJ databases">
        <authorList>
            <person name="Dietemann V."/>
            <person name="Ory F."/>
            <person name="Dainat B."/>
            <person name="Oberhansli S."/>
        </authorList>
    </citation>
    <scope>NUCLEOTIDE SEQUENCE</scope>
    <source>
        <strain evidence="1">Ena-SAMPLE-TAB-26-04-2022-14:26:32:270-5432</strain>
    </source>
</reference>